<sequence length="248" mass="28845">MPVNKFEKIQPFLHLNDNATLIAHDQPGHDQLHKIRPVIDIVEDKIPSIPVEERLAVDEQICSIKALHHLRHTSRQDTELQKRSNTIQRLSTYEYGVCLEEHDVSSVLWVDTKYVRMLPTYAEYNKHMSGVDLLRQSDWQMQDSRKKHQVVAYFRLFYHLLDLCIINLRRQFNKMSTRPTFSQGMKFVDFRIGLGEMCKIDPNPLSKRGATKLGITASRSREIEEITCSFSTIPRHQKIPSGTLASLY</sequence>
<gene>
    <name evidence="1" type="ORF">PR048_004988</name>
</gene>
<evidence type="ECO:0000313" key="1">
    <source>
        <dbReference type="EMBL" id="KAJ8892408.1"/>
    </source>
</evidence>
<keyword evidence="2" id="KW-1185">Reference proteome</keyword>
<dbReference type="PANTHER" id="PTHR47272">
    <property type="entry name" value="DDE_TNP_1_7 DOMAIN-CONTAINING PROTEIN"/>
    <property type="match status" value="1"/>
</dbReference>
<dbReference type="Proteomes" id="UP001159363">
    <property type="component" value="Chromosome 2"/>
</dbReference>
<dbReference type="PANTHER" id="PTHR47272:SF1">
    <property type="entry name" value="PIGGYBAC TRANSPOSABLE ELEMENT-DERIVED PROTEIN 3-LIKE"/>
    <property type="match status" value="1"/>
</dbReference>
<evidence type="ECO:0008006" key="3">
    <source>
        <dbReference type="Google" id="ProtNLM"/>
    </source>
</evidence>
<comment type="caution">
    <text evidence="1">The sequence shown here is derived from an EMBL/GenBank/DDBJ whole genome shotgun (WGS) entry which is preliminary data.</text>
</comment>
<name>A0ABQ9I6Y5_9NEOP</name>
<dbReference type="EMBL" id="JARBHB010000002">
    <property type="protein sequence ID" value="KAJ8892408.1"/>
    <property type="molecule type" value="Genomic_DNA"/>
</dbReference>
<proteinExistence type="predicted"/>
<accession>A0ABQ9I6Y5</accession>
<organism evidence="1 2">
    <name type="scientific">Dryococelus australis</name>
    <dbReference type="NCBI Taxonomy" id="614101"/>
    <lineage>
        <taxon>Eukaryota</taxon>
        <taxon>Metazoa</taxon>
        <taxon>Ecdysozoa</taxon>
        <taxon>Arthropoda</taxon>
        <taxon>Hexapoda</taxon>
        <taxon>Insecta</taxon>
        <taxon>Pterygota</taxon>
        <taxon>Neoptera</taxon>
        <taxon>Polyneoptera</taxon>
        <taxon>Phasmatodea</taxon>
        <taxon>Verophasmatodea</taxon>
        <taxon>Anareolatae</taxon>
        <taxon>Phasmatidae</taxon>
        <taxon>Eurycanthinae</taxon>
        <taxon>Dryococelus</taxon>
    </lineage>
</organism>
<evidence type="ECO:0000313" key="2">
    <source>
        <dbReference type="Proteomes" id="UP001159363"/>
    </source>
</evidence>
<protein>
    <recommendedName>
        <fullName evidence="3">PiggyBac transposable element-derived protein domain-containing protein</fullName>
    </recommendedName>
</protein>
<reference evidence="1 2" key="1">
    <citation type="submission" date="2023-02" db="EMBL/GenBank/DDBJ databases">
        <title>LHISI_Scaffold_Assembly.</title>
        <authorList>
            <person name="Stuart O.P."/>
            <person name="Cleave R."/>
            <person name="Magrath M.J.L."/>
            <person name="Mikheyev A.S."/>
        </authorList>
    </citation>
    <scope>NUCLEOTIDE SEQUENCE [LARGE SCALE GENOMIC DNA]</scope>
    <source>
        <strain evidence="1">Daus_M_001</strain>
        <tissue evidence="1">Leg muscle</tissue>
    </source>
</reference>